<dbReference type="SUPFAM" id="SSF53697">
    <property type="entry name" value="SIS domain"/>
    <property type="match status" value="1"/>
</dbReference>
<dbReference type="PANTHER" id="PTHR30390:SF8">
    <property type="entry name" value="SUGAR ISOMERASE (SIS)"/>
    <property type="match status" value="1"/>
</dbReference>
<keyword evidence="3" id="KW-1185">Reference proteome</keyword>
<evidence type="ECO:0000313" key="3">
    <source>
        <dbReference type="Proteomes" id="UP000265715"/>
    </source>
</evidence>
<feature type="domain" description="SIS" evidence="1">
    <location>
        <begin position="28"/>
        <end position="198"/>
    </location>
</feature>
<dbReference type="Proteomes" id="UP000265715">
    <property type="component" value="Unassembled WGS sequence"/>
</dbReference>
<dbReference type="InterPro" id="IPR035461">
    <property type="entry name" value="GmhA/DiaA"/>
</dbReference>
<dbReference type="GO" id="GO:0097367">
    <property type="term" value="F:carbohydrate derivative binding"/>
    <property type="evidence" value="ECO:0007669"/>
    <property type="project" value="InterPro"/>
</dbReference>
<organism evidence="2 3">
    <name type="scientific">Calidithermus terrae</name>
    <dbReference type="NCBI Taxonomy" id="1408545"/>
    <lineage>
        <taxon>Bacteria</taxon>
        <taxon>Thermotogati</taxon>
        <taxon>Deinococcota</taxon>
        <taxon>Deinococci</taxon>
        <taxon>Thermales</taxon>
        <taxon>Thermaceae</taxon>
        <taxon>Calidithermus</taxon>
    </lineage>
</organism>
<gene>
    <name evidence="2" type="primary">gmhA_2</name>
    <name evidence="2" type="ORF">Mterra_01682</name>
</gene>
<keyword evidence="2" id="KW-0413">Isomerase</keyword>
<proteinExistence type="predicted"/>
<dbReference type="GO" id="GO:0016853">
    <property type="term" value="F:isomerase activity"/>
    <property type="evidence" value="ECO:0007669"/>
    <property type="project" value="UniProtKB-KW"/>
</dbReference>
<dbReference type="OrthoDB" id="9781311at2"/>
<dbReference type="CDD" id="cd05006">
    <property type="entry name" value="SIS_GmhA"/>
    <property type="match status" value="1"/>
</dbReference>
<reference evidence="2 3" key="1">
    <citation type="submission" date="2018-08" db="EMBL/GenBank/DDBJ databases">
        <title>Meiothermus terrae DSM 26712 genome sequencing project.</title>
        <authorList>
            <person name="Da Costa M.S."/>
            <person name="Albuquerque L."/>
            <person name="Raposo P."/>
            <person name="Froufe H.J.C."/>
            <person name="Barroso C.S."/>
            <person name="Egas C."/>
        </authorList>
    </citation>
    <scope>NUCLEOTIDE SEQUENCE [LARGE SCALE GENOMIC DNA]</scope>
    <source>
        <strain evidence="2 3">DSM 26712</strain>
    </source>
</reference>
<protein>
    <submittedName>
        <fullName evidence="2">Phosphoheptose isomerase</fullName>
        <ecNumber evidence="2">5.3.1.28</ecNumber>
    </submittedName>
</protein>
<dbReference type="RefSeq" id="WP_119314808.1">
    <property type="nucleotide sequence ID" value="NZ_QXDL01000057.1"/>
</dbReference>
<dbReference type="Gene3D" id="3.40.50.10490">
    <property type="entry name" value="Glucose-6-phosphate isomerase like protein, domain 1"/>
    <property type="match status" value="1"/>
</dbReference>
<dbReference type="GO" id="GO:1901135">
    <property type="term" value="P:carbohydrate derivative metabolic process"/>
    <property type="evidence" value="ECO:0007669"/>
    <property type="project" value="InterPro"/>
</dbReference>
<dbReference type="EC" id="5.3.1.28" evidence="2"/>
<dbReference type="PROSITE" id="PS51464">
    <property type="entry name" value="SIS"/>
    <property type="match status" value="1"/>
</dbReference>
<accession>A0A399ELN5</accession>
<dbReference type="InterPro" id="IPR046348">
    <property type="entry name" value="SIS_dom_sf"/>
</dbReference>
<evidence type="ECO:0000259" key="1">
    <source>
        <dbReference type="PROSITE" id="PS51464"/>
    </source>
</evidence>
<evidence type="ECO:0000313" key="2">
    <source>
        <dbReference type="EMBL" id="RIH85537.1"/>
    </source>
</evidence>
<sequence length="200" mass="21349">MTGPGIREYLQAVQGALEHVDAGALERAADELYRAWEGGRQVFAFGNGASAALASHMAADLGKLTAPDLGQGPSVSGARRLRITSLGDNAAWLTALGNDVAYADVFLEQLKNHLQPADVVIGISGSGGSENVLRALEYACRAGARVIGFTGMQPRSEAMKPFCAVLVQAPLEMLEQIEDLHVVFHHAIARRLYARVKEAR</sequence>
<dbReference type="InterPro" id="IPR050099">
    <property type="entry name" value="SIS_GmhA/DiaA_subfam"/>
</dbReference>
<dbReference type="PANTHER" id="PTHR30390">
    <property type="entry name" value="SEDOHEPTULOSE 7-PHOSPHATE ISOMERASE / DNAA INITIATOR-ASSOCIATING FACTOR FOR REPLICATION INITIATION"/>
    <property type="match status" value="1"/>
</dbReference>
<dbReference type="Pfam" id="PF13580">
    <property type="entry name" value="SIS_2"/>
    <property type="match status" value="1"/>
</dbReference>
<dbReference type="InterPro" id="IPR001347">
    <property type="entry name" value="SIS_dom"/>
</dbReference>
<comment type="caution">
    <text evidence="2">The sequence shown here is derived from an EMBL/GenBank/DDBJ whole genome shotgun (WGS) entry which is preliminary data.</text>
</comment>
<name>A0A399ELN5_9DEIN</name>
<dbReference type="AlphaFoldDB" id="A0A399ELN5"/>
<dbReference type="EMBL" id="QXDL01000057">
    <property type="protein sequence ID" value="RIH85537.1"/>
    <property type="molecule type" value="Genomic_DNA"/>
</dbReference>